<name>A0AAN6WTQ5_9PEZI</name>
<dbReference type="Proteomes" id="UP001302126">
    <property type="component" value="Unassembled WGS sequence"/>
</dbReference>
<comment type="caution">
    <text evidence="2">The sequence shown here is derived from an EMBL/GenBank/DDBJ whole genome shotgun (WGS) entry which is preliminary data.</text>
</comment>
<feature type="chain" id="PRO_5042877232" evidence="1">
    <location>
        <begin position="22"/>
        <end position="104"/>
    </location>
</feature>
<protein>
    <submittedName>
        <fullName evidence="2">Uncharacterized protein</fullName>
    </submittedName>
</protein>
<dbReference type="AlphaFoldDB" id="A0AAN6WTQ5"/>
<proteinExistence type="predicted"/>
<gene>
    <name evidence="2" type="ORF">QBC35DRAFT_498688</name>
</gene>
<evidence type="ECO:0000313" key="2">
    <source>
        <dbReference type="EMBL" id="KAK4187498.1"/>
    </source>
</evidence>
<reference evidence="2" key="1">
    <citation type="journal article" date="2023" name="Mol. Phylogenet. Evol.">
        <title>Genome-scale phylogeny and comparative genomics of the fungal order Sordariales.</title>
        <authorList>
            <person name="Hensen N."/>
            <person name="Bonometti L."/>
            <person name="Westerberg I."/>
            <person name="Brannstrom I.O."/>
            <person name="Guillou S."/>
            <person name="Cros-Aarteil S."/>
            <person name="Calhoun S."/>
            <person name="Haridas S."/>
            <person name="Kuo A."/>
            <person name="Mondo S."/>
            <person name="Pangilinan J."/>
            <person name="Riley R."/>
            <person name="LaButti K."/>
            <person name="Andreopoulos B."/>
            <person name="Lipzen A."/>
            <person name="Chen C."/>
            <person name="Yan M."/>
            <person name="Daum C."/>
            <person name="Ng V."/>
            <person name="Clum A."/>
            <person name="Steindorff A."/>
            <person name="Ohm R.A."/>
            <person name="Martin F."/>
            <person name="Silar P."/>
            <person name="Natvig D.O."/>
            <person name="Lalanne C."/>
            <person name="Gautier V."/>
            <person name="Ament-Velasquez S.L."/>
            <person name="Kruys A."/>
            <person name="Hutchinson M.I."/>
            <person name="Powell A.J."/>
            <person name="Barry K."/>
            <person name="Miller A.N."/>
            <person name="Grigoriev I.V."/>
            <person name="Debuchy R."/>
            <person name="Gladieux P."/>
            <person name="Hiltunen Thoren M."/>
            <person name="Johannesson H."/>
        </authorList>
    </citation>
    <scope>NUCLEOTIDE SEQUENCE</scope>
    <source>
        <strain evidence="2">PSN309</strain>
    </source>
</reference>
<sequence length="104" mass="11558">MVFVMLTVFGALSHLSEEASAALSPGVTCGGNTGPDRHCSSRSRGHDDERWNHRAVFLIIRKAKTAEVLDLLDVTVRRDSVPRRSLYLPFTGLLPSLTTCHRPW</sequence>
<evidence type="ECO:0000256" key="1">
    <source>
        <dbReference type="SAM" id="SignalP"/>
    </source>
</evidence>
<dbReference type="EMBL" id="MU864402">
    <property type="protein sequence ID" value="KAK4187498.1"/>
    <property type="molecule type" value="Genomic_DNA"/>
</dbReference>
<keyword evidence="1" id="KW-0732">Signal</keyword>
<feature type="signal peptide" evidence="1">
    <location>
        <begin position="1"/>
        <end position="21"/>
    </location>
</feature>
<evidence type="ECO:0000313" key="3">
    <source>
        <dbReference type="Proteomes" id="UP001302126"/>
    </source>
</evidence>
<organism evidence="2 3">
    <name type="scientific">Podospora australis</name>
    <dbReference type="NCBI Taxonomy" id="1536484"/>
    <lineage>
        <taxon>Eukaryota</taxon>
        <taxon>Fungi</taxon>
        <taxon>Dikarya</taxon>
        <taxon>Ascomycota</taxon>
        <taxon>Pezizomycotina</taxon>
        <taxon>Sordariomycetes</taxon>
        <taxon>Sordariomycetidae</taxon>
        <taxon>Sordariales</taxon>
        <taxon>Podosporaceae</taxon>
        <taxon>Podospora</taxon>
    </lineage>
</organism>
<reference evidence="2" key="2">
    <citation type="submission" date="2023-05" db="EMBL/GenBank/DDBJ databases">
        <authorList>
            <consortium name="Lawrence Berkeley National Laboratory"/>
            <person name="Steindorff A."/>
            <person name="Hensen N."/>
            <person name="Bonometti L."/>
            <person name="Westerberg I."/>
            <person name="Brannstrom I.O."/>
            <person name="Guillou S."/>
            <person name="Cros-Aarteil S."/>
            <person name="Calhoun S."/>
            <person name="Haridas S."/>
            <person name="Kuo A."/>
            <person name="Mondo S."/>
            <person name="Pangilinan J."/>
            <person name="Riley R."/>
            <person name="Labutti K."/>
            <person name="Andreopoulos B."/>
            <person name="Lipzen A."/>
            <person name="Chen C."/>
            <person name="Yanf M."/>
            <person name="Daum C."/>
            <person name="Ng V."/>
            <person name="Clum A."/>
            <person name="Ohm R."/>
            <person name="Martin F."/>
            <person name="Silar P."/>
            <person name="Natvig D."/>
            <person name="Lalanne C."/>
            <person name="Gautier V."/>
            <person name="Ament-Velasquez S.L."/>
            <person name="Kruys A."/>
            <person name="Hutchinson M.I."/>
            <person name="Powell A.J."/>
            <person name="Barry K."/>
            <person name="Miller A.N."/>
            <person name="Grigoriev I.V."/>
            <person name="Debuchy R."/>
            <person name="Gladieux P."/>
            <person name="Thoren M.H."/>
            <person name="Johannesson H."/>
        </authorList>
    </citation>
    <scope>NUCLEOTIDE SEQUENCE</scope>
    <source>
        <strain evidence="2">PSN309</strain>
    </source>
</reference>
<accession>A0AAN6WTQ5</accession>
<keyword evidence="3" id="KW-1185">Reference proteome</keyword>